<dbReference type="RefSeq" id="WP_008737769.1">
    <property type="nucleotide sequence ID" value="NZ_CP004387.1"/>
</dbReference>
<dbReference type="STRING" id="391936.S7S_09220"/>
<dbReference type="HOGENOM" id="CLU_142668_4_0_6"/>
<keyword evidence="3" id="KW-1185">Reference proteome</keyword>
<dbReference type="AlphaFoldDB" id="A0A0B4XP50"/>
<proteinExistence type="predicted"/>
<evidence type="ECO:0000256" key="1">
    <source>
        <dbReference type="SAM" id="Coils"/>
    </source>
</evidence>
<evidence type="ECO:0000313" key="2">
    <source>
        <dbReference type="EMBL" id="AJD48258.1"/>
    </source>
</evidence>
<gene>
    <name evidence="2" type="ORF">S7S_09220</name>
</gene>
<protein>
    <submittedName>
        <fullName evidence="2">Uncharacterized protein</fullName>
    </submittedName>
</protein>
<keyword evidence="1" id="KW-0175">Coiled coil</keyword>
<reference evidence="2 3" key="1">
    <citation type="journal article" date="2012" name="J. Bacteriol.">
        <title>Genome sequence of an alkane-degrading bacterium, Alcanivorax pacificus type strain W11-5, isolated from deep sea sediment.</title>
        <authorList>
            <person name="Lai Q."/>
            <person name="Shao Z."/>
        </authorList>
    </citation>
    <scope>NUCLEOTIDE SEQUENCE [LARGE SCALE GENOMIC DNA]</scope>
    <source>
        <strain evidence="2 3">W11-5</strain>
    </source>
</reference>
<evidence type="ECO:0000313" key="3">
    <source>
        <dbReference type="Proteomes" id="UP000006764"/>
    </source>
</evidence>
<accession>A0A0B4XP50</accession>
<dbReference type="SUPFAM" id="SSF58113">
    <property type="entry name" value="Apolipoprotein A-I"/>
    <property type="match status" value="1"/>
</dbReference>
<dbReference type="KEGG" id="apac:S7S_09220"/>
<sequence length="99" mass="11747">MNRLSDYLQHLRQRLEDWEYQFDRFQHRMEDINEELRDQARERLAELKQRSDTLRAKIADLESQSELALEDIRDGLDLAWDGLRLGLLSARGEFGQGAD</sequence>
<dbReference type="Proteomes" id="UP000006764">
    <property type="component" value="Chromosome"/>
</dbReference>
<feature type="coiled-coil region" evidence="1">
    <location>
        <begin position="1"/>
        <end position="71"/>
    </location>
</feature>
<dbReference type="EMBL" id="CP004387">
    <property type="protein sequence ID" value="AJD48258.1"/>
    <property type="molecule type" value="Genomic_DNA"/>
</dbReference>
<dbReference type="Gene3D" id="1.20.120.20">
    <property type="entry name" value="Apolipoprotein"/>
    <property type="match status" value="1"/>
</dbReference>
<dbReference type="OrthoDB" id="9813316at2"/>
<name>A0A0B4XP50_9GAMM</name>
<organism evidence="2 3">
    <name type="scientific">Isoalcanivorax pacificus W11-5</name>
    <dbReference type="NCBI Taxonomy" id="391936"/>
    <lineage>
        <taxon>Bacteria</taxon>
        <taxon>Pseudomonadati</taxon>
        <taxon>Pseudomonadota</taxon>
        <taxon>Gammaproteobacteria</taxon>
        <taxon>Oceanospirillales</taxon>
        <taxon>Alcanivoracaceae</taxon>
        <taxon>Isoalcanivorax</taxon>
    </lineage>
</organism>